<evidence type="ECO:0000313" key="1">
    <source>
        <dbReference type="EnsemblMetazoa" id="tetur32g02000.1"/>
    </source>
</evidence>
<dbReference type="HOGENOM" id="CLU_2280948_0_0_1"/>
<sequence length="102" mass="11777">MITFNGYTLIVNHFYVNLFWSKLGNIQINLEFILSVDHFGHSTFHRTFAISPKTTANGTIMVTRQTGWYKVIVTKSHTKVLIENSLWPVPEVPPIIVWSENE</sequence>
<reference evidence="1" key="2">
    <citation type="submission" date="2015-06" db="UniProtKB">
        <authorList>
            <consortium name="EnsemblMetazoa"/>
        </authorList>
    </citation>
    <scope>IDENTIFICATION</scope>
</reference>
<dbReference type="Proteomes" id="UP000015104">
    <property type="component" value="Unassembled WGS sequence"/>
</dbReference>
<accession>T1L248</accession>
<evidence type="ECO:0000313" key="2">
    <source>
        <dbReference type="Proteomes" id="UP000015104"/>
    </source>
</evidence>
<dbReference type="EnsemblMetazoa" id="tetur32g02000.1">
    <property type="protein sequence ID" value="tetur32g02000.1"/>
    <property type="gene ID" value="tetur32g02000"/>
</dbReference>
<name>T1L248_TETUR</name>
<organism evidence="1 2">
    <name type="scientific">Tetranychus urticae</name>
    <name type="common">Two-spotted spider mite</name>
    <dbReference type="NCBI Taxonomy" id="32264"/>
    <lineage>
        <taxon>Eukaryota</taxon>
        <taxon>Metazoa</taxon>
        <taxon>Ecdysozoa</taxon>
        <taxon>Arthropoda</taxon>
        <taxon>Chelicerata</taxon>
        <taxon>Arachnida</taxon>
        <taxon>Acari</taxon>
        <taxon>Acariformes</taxon>
        <taxon>Trombidiformes</taxon>
        <taxon>Prostigmata</taxon>
        <taxon>Eleutherengona</taxon>
        <taxon>Raphignathae</taxon>
        <taxon>Tetranychoidea</taxon>
        <taxon>Tetranychidae</taxon>
        <taxon>Tetranychus</taxon>
    </lineage>
</organism>
<dbReference type="EMBL" id="CAEY01000925">
    <property type="status" value="NOT_ANNOTATED_CDS"/>
    <property type="molecule type" value="Genomic_DNA"/>
</dbReference>
<reference evidence="2" key="1">
    <citation type="submission" date="2011-08" db="EMBL/GenBank/DDBJ databases">
        <authorList>
            <person name="Rombauts S."/>
        </authorList>
    </citation>
    <scope>NUCLEOTIDE SEQUENCE</scope>
    <source>
        <strain evidence="2">London</strain>
    </source>
</reference>
<protein>
    <submittedName>
        <fullName evidence="1">Uncharacterized protein</fullName>
    </submittedName>
</protein>
<proteinExistence type="predicted"/>
<dbReference type="AlphaFoldDB" id="T1L248"/>
<keyword evidence="2" id="KW-1185">Reference proteome</keyword>